<dbReference type="EMBL" id="AATP01000001">
    <property type="protein sequence ID" value="EAU43265.1"/>
    <property type="molecule type" value="Genomic_DNA"/>
</dbReference>
<reference evidence="2 3" key="1">
    <citation type="journal article" date="2010" name="J. Bacteriol.">
        <title>Genome sequence of Fulvimarina pelagi HTCC2506T, a Mn(II)-oxidizing alphaproteobacterium possessing an aerobic anoxygenic photosynthetic gene cluster and Xanthorhodopsin.</title>
        <authorList>
            <person name="Kang I."/>
            <person name="Oh H.M."/>
            <person name="Lim S.I."/>
            <person name="Ferriera S."/>
            <person name="Giovannoni S.J."/>
            <person name="Cho J.C."/>
        </authorList>
    </citation>
    <scope>NUCLEOTIDE SEQUENCE [LARGE SCALE GENOMIC DNA]</scope>
    <source>
        <strain evidence="2 3">HTCC2506</strain>
    </source>
</reference>
<evidence type="ECO:0000256" key="1">
    <source>
        <dbReference type="SAM" id="MobiDB-lite"/>
    </source>
</evidence>
<evidence type="ECO:0000313" key="3">
    <source>
        <dbReference type="Proteomes" id="UP000004310"/>
    </source>
</evidence>
<name>Q0G4Z9_9HYPH</name>
<organism evidence="2 3">
    <name type="scientific">Fulvimarina pelagi HTCC2506</name>
    <dbReference type="NCBI Taxonomy" id="314231"/>
    <lineage>
        <taxon>Bacteria</taxon>
        <taxon>Pseudomonadati</taxon>
        <taxon>Pseudomonadota</taxon>
        <taxon>Alphaproteobacteria</taxon>
        <taxon>Hyphomicrobiales</taxon>
        <taxon>Aurantimonadaceae</taxon>
        <taxon>Fulvimarina</taxon>
    </lineage>
</organism>
<dbReference type="AlphaFoldDB" id="Q0G4Z9"/>
<protein>
    <submittedName>
        <fullName evidence="2">Uncharacterized protein</fullName>
    </submittedName>
</protein>
<keyword evidence="3" id="KW-1185">Reference proteome</keyword>
<gene>
    <name evidence="2" type="ORF">FP2506_10486</name>
</gene>
<feature type="region of interest" description="Disordered" evidence="1">
    <location>
        <begin position="516"/>
        <end position="542"/>
    </location>
</feature>
<dbReference type="eggNOG" id="ENOG502Z89N">
    <property type="taxonomic scope" value="Bacteria"/>
</dbReference>
<proteinExistence type="predicted"/>
<evidence type="ECO:0000313" key="2">
    <source>
        <dbReference type="EMBL" id="EAU43265.1"/>
    </source>
</evidence>
<accession>Q0G4Z9</accession>
<sequence length="542" mass="60156">MLEFVGDTEFDPFRVEFGFTPFEKFARTALKLFGGVLVETFDRRDLFRVYIGDLFNSRKAFGREKLTDHLVDVERLHEDFRSLVEFLLPTLGFFLLGEDVDIPAGQLRSETHVLPTPADGQRQLIVWHNDLYALGVLIENDLGDFRRLQCVDDEGGRIWRPGNDIDLLALEFADDCLNAGAAHTDAGANWIDGRIGRDDGDLGTRARIAGDRFQRDDAVVNLRHFHRKELRHELRMGARQENLRTPRFAAHVVNIGAHPITRTIEFARDLLVATDDGFALAEIDDDIAVFDALDLAVDDLADAILVLVVLHVAFGFAHLLHDDLLGRLCRNAAEIHRRKLLSDEIAGLGVGVLVAGELQINLRRRILDIFDDLEQPLQLHLTGLGVDITADVGFLAVTAAGRLLNSVGHRLDDDLAVDRLFTGDGIRDLQKFQPVRTHCHVFSPPIRIAPARERGHDLEILSRCRRTDRSGVEARKDPASRRMDQCGRLVSPPPSASEAAALPRPLRRALSAFSEASIRSSVRTSRASATASSGISTDAGSP</sequence>
<feature type="compositionally biased region" description="Basic and acidic residues" evidence="1">
    <location>
        <begin position="467"/>
        <end position="485"/>
    </location>
</feature>
<dbReference type="HOGENOM" id="CLU_516536_0_0_5"/>
<feature type="region of interest" description="Disordered" evidence="1">
    <location>
        <begin position="467"/>
        <end position="503"/>
    </location>
</feature>
<dbReference type="Proteomes" id="UP000004310">
    <property type="component" value="Unassembled WGS sequence"/>
</dbReference>
<comment type="caution">
    <text evidence="2">The sequence shown here is derived from an EMBL/GenBank/DDBJ whole genome shotgun (WGS) entry which is preliminary data.</text>
</comment>